<proteinExistence type="predicted"/>
<name>A0A927B5B2_9BACT</name>
<dbReference type="RefSeq" id="WP_191041553.1">
    <property type="nucleotide sequence ID" value="NZ_JACXAA010000010.1"/>
</dbReference>
<keyword evidence="3" id="KW-1185">Reference proteome</keyword>
<evidence type="ECO:0000313" key="3">
    <source>
        <dbReference type="Proteomes" id="UP000653797"/>
    </source>
</evidence>
<organism evidence="2 3">
    <name type="scientific">Spirosoma validum</name>
    <dbReference type="NCBI Taxonomy" id="2771355"/>
    <lineage>
        <taxon>Bacteria</taxon>
        <taxon>Pseudomonadati</taxon>
        <taxon>Bacteroidota</taxon>
        <taxon>Cytophagia</taxon>
        <taxon>Cytophagales</taxon>
        <taxon>Cytophagaceae</taxon>
        <taxon>Spirosoma</taxon>
    </lineage>
</organism>
<evidence type="ECO:0000313" key="2">
    <source>
        <dbReference type="EMBL" id="MBD2755929.1"/>
    </source>
</evidence>
<gene>
    <name evidence="2" type="ORF">IC230_23730</name>
</gene>
<evidence type="ECO:0008006" key="4">
    <source>
        <dbReference type="Google" id="ProtNLM"/>
    </source>
</evidence>
<accession>A0A927B5B2</accession>
<evidence type="ECO:0000256" key="1">
    <source>
        <dbReference type="SAM" id="MobiDB-lite"/>
    </source>
</evidence>
<sequence length="51" mass="5418">MKLSKPLLQAIAVAVTVTTISSCTKDKVIDPKAPQGEQQREPYNCPACGMG</sequence>
<dbReference type="PROSITE" id="PS51257">
    <property type="entry name" value="PROKAR_LIPOPROTEIN"/>
    <property type="match status" value="1"/>
</dbReference>
<dbReference type="AlphaFoldDB" id="A0A927B5B2"/>
<protein>
    <recommendedName>
        <fullName evidence="4">Lipoprotein</fullName>
    </recommendedName>
</protein>
<reference evidence="2" key="1">
    <citation type="submission" date="2020-09" db="EMBL/GenBank/DDBJ databases">
        <authorList>
            <person name="Kim M.K."/>
        </authorList>
    </citation>
    <scope>NUCLEOTIDE SEQUENCE</scope>
    <source>
        <strain evidence="2">BT704</strain>
    </source>
</reference>
<comment type="caution">
    <text evidence="2">The sequence shown here is derived from an EMBL/GenBank/DDBJ whole genome shotgun (WGS) entry which is preliminary data.</text>
</comment>
<feature type="region of interest" description="Disordered" evidence="1">
    <location>
        <begin position="30"/>
        <end position="51"/>
    </location>
</feature>
<dbReference type="Proteomes" id="UP000653797">
    <property type="component" value="Unassembled WGS sequence"/>
</dbReference>
<dbReference type="EMBL" id="JACXAA010000010">
    <property type="protein sequence ID" value="MBD2755929.1"/>
    <property type="molecule type" value="Genomic_DNA"/>
</dbReference>